<dbReference type="InterPro" id="IPR029058">
    <property type="entry name" value="AB_hydrolase_fold"/>
</dbReference>
<comment type="similarity">
    <text evidence="1">Belongs to the peptidase S33 family.</text>
</comment>
<dbReference type="SUPFAM" id="SSF53474">
    <property type="entry name" value="alpha/beta-Hydrolases"/>
    <property type="match status" value="1"/>
</dbReference>
<gene>
    <name evidence="7" type="ORF">NRK68_36255</name>
</gene>
<geneLocation type="plasmid" evidence="7 8">
    <name>psa3239</name>
</geneLocation>
<evidence type="ECO:0000256" key="1">
    <source>
        <dbReference type="ARBA" id="ARBA00010088"/>
    </source>
</evidence>
<proteinExistence type="inferred from homology"/>
<dbReference type="GeneID" id="95578997"/>
<feature type="domain" description="Peptidase S33 tripeptidyl aminopeptidase-like C-terminal" evidence="6">
    <location>
        <begin position="465"/>
        <end position="556"/>
    </location>
</feature>
<evidence type="ECO:0000256" key="4">
    <source>
        <dbReference type="SAM" id="MobiDB-lite"/>
    </source>
</evidence>
<keyword evidence="8" id="KW-1185">Reference proteome</keyword>
<evidence type="ECO:0000256" key="2">
    <source>
        <dbReference type="ARBA" id="ARBA00022729"/>
    </source>
</evidence>
<evidence type="ECO:0000313" key="8">
    <source>
        <dbReference type="Proteomes" id="UP001057738"/>
    </source>
</evidence>
<feature type="region of interest" description="Disordered" evidence="4">
    <location>
        <begin position="558"/>
        <end position="585"/>
    </location>
</feature>
<dbReference type="Pfam" id="PF08386">
    <property type="entry name" value="Abhydrolase_4"/>
    <property type="match status" value="1"/>
</dbReference>
<reference evidence="7" key="1">
    <citation type="submission" date="2022-08" db="EMBL/GenBank/DDBJ databases">
        <authorList>
            <person name="Tian L."/>
        </authorList>
    </citation>
    <scope>NUCLEOTIDE SEQUENCE</scope>
    <source>
        <strain evidence="7">CM253</strain>
        <plasmid evidence="7">psa3239</plasmid>
    </source>
</reference>
<evidence type="ECO:0000256" key="3">
    <source>
        <dbReference type="ARBA" id="ARBA00022801"/>
    </source>
</evidence>
<dbReference type="GO" id="GO:0016787">
    <property type="term" value="F:hydrolase activity"/>
    <property type="evidence" value="ECO:0007669"/>
    <property type="project" value="UniProtKB-KW"/>
</dbReference>
<dbReference type="PANTHER" id="PTHR43248:SF29">
    <property type="entry name" value="TRIPEPTIDYL AMINOPEPTIDASE"/>
    <property type="match status" value="1"/>
</dbReference>
<dbReference type="InterPro" id="IPR051601">
    <property type="entry name" value="Serine_prot/Carboxylest_S33"/>
</dbReference>
<keyword evidence="3 7" id="KW-0378">Hydrolase</keyword>
<sequence length="585" mass="59691">MQTRSAVAPRGRAAGATALALTAVTALLGAAPRPTTATTATTAATAATATRAGAGAGAGAIAAAAAAVTAGASGAGAEVAGAGAGAGAGVAGSSVPVLSWGPCTGPRDGFECATARVPLDHRRPSGPTIALPVTRRPAADPARRTGVLLLHPGGPGSSGVDFARNSHAALPAALRDTFDVVGYDMRGVARGARVQCWDDEEYAAAVDAARGVPGQGAVPRAVRQGADFAAACRQRSGGLVPFVGTGFNARDIDLLRRALGEETLSFYGRSFGSYVGTVYAALFPRRVRAMVLDGAYDPHLYADVPYAYDAAQFTALDAAVGRFLDWCAREAAVCGFGDGRPRQAFEDLERALDADPVVTAGGRPATGYTLAYRLMFGINAGKEIWPYLGEALRAAQERRVSFLLSPPSPASFGFLTVNTAVECADRRYPPGRTLLGALVGAHAASAPLLGPPVGLGPPAYDHNHAPACVPWPADRPGRFEGSYRAAGSAPILVLGTTGDPDTPYRDAVALAGTLENGRLLTFAAEGHTAYNRSACVSALVNGYLATGALPARGTVCADEAPPKPAGRRTTGPEADETREAIPVLR</sequence>
<dbReference type="Pfam" id="PF00561">
    <property type="entry name" value="Abhydrolase_1"/>
    <property type="match status" value="1"/>
</dbReference>
<dbReference type="InterPro" id="IPR000073">
    <property type="entry name" value="AB_hydrolase_1"/>
</dbReference>
<dbReference type="RefSeq" id="WP_257858405.1">
    <property type="nucleotide sequence ID" value="NZ_CP102516.1"/>
</dbReference>
<evidence type="ECO:0000259" key="6">
    <source>
        <dbReference type="Pfam" id="PF08386"/>
    </source>
</evidence>
<dbReference type="Proteomes" id="UP001057738">
    <property type="component" value="Plasmid psa3239"/>
</dbReference>
<evidence type="ECO:0000313" key="7">
    <source>
        <dbReference type="EMBL" id="UUY52699.1"/>
    </source>
</evidence>
<keyword evidence="2" id="KW-0732">Signal</keyword>
<dbReference type="EMBL" id="CP102516">
    <property type="protein sequence ID" value="UUY52699.1"/>
    <property type="molecule type" value="Genomic_DNA"/>
</dbReference>
<protein>
    <submittedName>
        <fullName evidence="7">Alpha/beta hydrolase</fullName>
    </submittedName>
</protein>
<dbReference type="InterPro" id="IPR013595">
    <property type="entry name" value="Pept_S33_TAP-like_C"/>
</dbReference>
<feature type="domain" description="AB hydrolase-1" evidence="5">
    <location>
        <begin position="147"/>
        <end position="323"/>
    </location>
</feature>
<organism evidence="7 8">
    <name type="scientific">Streptomyces yangpuensis</name>
    <dbReference type="NCBI Taxonomy" id="1648182"/>
    <lineage>
        <taxon>Bacteria</taxon>
        <taxon>Bacillati</taxon>
        <taxon>Actinomycetota</taxon>
        <taxon>Actinomycetes</taxon>
        <taxon>Kitasatosporales</taxon>
        <taxon>Streptomycetaceae</taxon>
        <taxon>Streptomyces</taxon>
    </lineage>
</organism>
<accession>A0ABY5Q8W0</accession>
<evidence type="ECO:0000259" key="5">
    <source>
        <dbReference type="Pfam" id="PF00561"/>
    </source>
</evidence>
<keyword evidence="7" id="KW-0614">Plasmid</keyword>
<name>A0ABY5Q8W0_9ACTN</name>
<dbReference type="PANTHER" id="PTHR43248">
    <property type="entry name" value="2-SUCCINYL-6-HYDROXY-2,4-CYCLOHEXADIENE-1-CARBOXYLATE SYNTHASE"/>
    <property type="match status" value="1"/>
</dbReference>
<dbReference type="Gene3D" id="3.40.50.1820">
    <property type="entry name" value="alpha/beta hydrolase"/>
    <property type="match status" value="1"/>
</dbReference>